<accession>A0A4D6LG90</accession>
<dbReference type="EMBL" id="CP039347">
    <property type="protein sequence ID" value="QCD87426.1"/>
    <property type="molecule type" value="Genomic_DNA"/>
</dbReference>
<name>A0A4D6LG90_VIGUN</name>
<reference evidence="2 3" key="1">
    <citation type="submission" date="2019-04" db="EMBL/GenBank/DDBJ databases">
        <title>An improved genome assembly and genetic linkage map for asparagus bean, Vigna unguiculata ssp. sesquipedialis.</title>
        <authorList>
            <person name="Xia Q."/>
            <person name="Zhang R."/>
            <person name="Dong Y."/>
        </authorList>
    </citation>
    <scope>NUCLEOTIDE SEQUENCE [LARGE SCALE GENOMIC DNA]</scope>
    <source>
        <tissue evidence="2">Leaf</tissue>
    </source>
</reference>
<sequence>MEAMVAAPEEPPRAPCNGGVGRLNRIVVAIGDGCSKNTQRLRWQCTTPRRCSDGGGWSKKKKKSWRCGVGDKTMA</sequence>
<protein>
    <submittedName>
        <fullName evidence="2">Uncharacterized protein</fullName>
    </submittedName>
</protein>
<feature type="region of interest" description="Disordered" evidence="1">
    <location>
        <begin position="52"/>
        <end position="75"/>
    </location>
</feature>
<dbReference type="AlphaFoldDB" id="A0A4D6LG90"/>
<gene>
    <name evidence="2" type="ORF">DEO72_LG3g1962</name>
</gene>
<dbReference type="Proteomes" id="UP000501690">
    <property type="component" value="Linkage Group LG3"/>
</dbReference>
<evidence type="ECO:0000313" key="3">
    <source>
        <dbReference type="Proteomes" id="UP000501690"/>
    </source>
</evidence>
<evidence type="ECO:0000313" key="2">
    <source>
        <dbReference type="EMBL" id="QCD87426.1"/>
    </source>
</evidence>
<organism evidence="2 3">
    <name type="scientific">Vigna unguiculata</name>
    <name type="common">Cowpea</name>
    <dbReference type="NCBI Taxonomy" id="3917"/>
    <lineage>
        <taxon>Eukaryota</taxon>
        <taxon>Viridiplantae</taxon>
        <taxon>Streptophyta</taxon>
        <taxon>Embryophyta</taxon>
        <taxon>Tracheophyta</taxon>
        <taxon>Spermatophyta</taxon>
        <taxon>Magnoliopsida</taxon>
        <taxon>eudicotyledons</taxon>
        <taxon>Gunneridae</taxon>
        <taxon>Pentapetalae</taxon>
        <taxon>rosids</taxon>
        <taxon>fabids</taxon>
        <taxon>Fabales</taxon>
        <taxon>Fabaceae</taxon>
        <taxon>Papilionoideae</taxon>
        <taxon>50 kb inversion clade</taxon>
        <taxon>NPAAA clade</taxon>
        <taxon>indigoferoid/millettioid clade</taxon>
        <taxon>Phaseoleae</taxon>
        <taxon>Vigna</taxon>
    </lineage>
</organism>
<evidence type="ECO:0000256" key="1">
    <source>
        <dbReference type="SAM" id="MobiDB-lite"/>
    </source>
</evidence>
<proteinExistence type="predicted"/>
<keyword evidence="3" id="KW-1185">Reference proteome</keyword>